<comment type="similarity">
    <text evidence="3">Belongs to the CENP-I/CTF3 family.</text>
</comment>
<dbReference type="PANTHER" id="PTHR48208">
    <property type="entry name" value="CENTROMERE PROTEIN I"/>
    <property type="match status" value="1"/>
</dbReference>
<comment type="caution">
    <text evidence="8">The sequence shown here is derived from an EMBL/GenBank/DDBJ whole genome shotgun (WGS) entry which is preliminary data.</text>
</comment>
<sequence length="770" mass="87666">MSVYTRTQASEERSSLPPEPLQSPTKQRQSTLEEALSVLSSLDTTASLRGNLKFSLTVESLVKVAMTDGLNPEQMMTLLTVIGSHNPKLSQVVRSKLVKCLIPSHKVPQAAVVKVIYMITANAVSGATNLHSLLLRWVLVVFDHLDAYEKLHRLYGLIFMLIDSMRLLPHACQLLFLLTRKEDVRLFRVQKLLDLVRMQGPEPCIMGLLMIYKVYCPHLVTIRLTYGTKAFFKSQDIVWRDTIQAVISQGQKVQDQEEAGVDVKRALKRRQTAQRRMVKRHKLIVPDVHAAMQELEEEADLTDDVYSTPSKVPYVQIDTFTSFLENIGNIECPSQVSAVLQDSQLQLMMMCDPDPLVMARFSLWIQHVFAFGFKKTDEESKQNEDLLKMLLIFSQHVQDLPVLDTFLFHYLPTWDGQMYASVIFCLISRLRPNSLNFKETNSEILHNLLCLFYSSDVYFKAGLVSSLTKLLHNWATKFLRLEKFQAPTTTPADLSTSSRDADQASSTFEVSQREMEKELLKQQVMCLIKFLDTNLVLGMRMERDHLLLQQVAKQFMDTVSVMFTKYSLPVTCFPTSVFYRLLLSDSPATLASVCDSINQFRRSITALRESVQPYVLCDTVAAFPGLGDRSSEDGAPGTDRGLHKLGLDIFNSVLLDLMAMLWQGRTFSQRKRLVSAMDTDFRVPKHIEPNLYQRALTICQGPAFLSLAYKFLTEAQGTEKKIHPSQIEKYKETFLLFLDREGFPQFRELVDTNIKSRKNASVDGDDSARE</sequence>
<dbReference type="GO" id="GO:0000070">
    <property type="term" value="P:mitotic sister chromatid segregation"/>
    <property type="evidence" value="ECO:0007669"/>
    <property type="project" value="TreeGrafter"/>
</dbReference>
<dbReference type="EMBL" id="RQTK01000018">
    <property type="protein sequence ID" value="RUS91099.1"/>
    <property type="molecule type" value="Genomic_DNA"/>
</dbReference>
<dbReference type="STRING" id="188477.A0A3S1A5D6"/>
<dbReference type="InterPro" id="IPR012485">
    <property type="entry name" value="CENP-I"/>
</dbReference>
<evidence type="ECO:0000256" key="5">
    <source>
        <dbReference type="ARBA" id="ARBA00023242"/>
    </source>
</evidence>
<dbReference type="CDD" id="cd22647">
    <property type="entry name" value="CTF3_NTD_HEAT"/>
    <property type="match status" value="1"/>
</dbReference>
<comment type="subcellular location">
    <subcellularLocation>
        <location evidence="2">Chromosome</location>
        <location evidence="2">Centromere</location>
    </subcellularLocation>
    <subcellularLocation>
        <location evidence="1">Nucleus</location>
    </subcellularLocation>
</comment>
<dbReference type="OrthoDB" id="6347512at2759"/>
<dbReference type="GO" id="GO:0005634">
    <property type="term" value="C:nucleus"/>
    <property type="evidence" value="ECO:0007669"/>
    <property type="project" value="UniProtKB-SubCell"/>
</dbReference>
<evidence type="ECO:0008006" key="10">
    <source>
        <dbReference type="Google" id="ProtNLM"/>
    </source>
</evidence>
<keyword evidence="9" id="KW-1185">Reference proteome</keyword>
<gene>
    <name evidence="8" type="ORF">EGW08_001124</name>
</gene>
<name>A0A3S1A5D6_ELYCH</name>
<keyword evidence="4" id="KW-0158">Chromosome</keyword>
<accession>A0A3S1A5D6</accession>
<evidence type="ECO:0000256" key="3">
    <source>
        <dbReference type="ARBA" id="ARBA00005470"/>
    </source>
</evidence>
<evidence type="ECO:0000256" key="2">
    <source>
        <dbReference type="ARBA" id="ARBA00004584"/>
    </source>
</evidence>
<organism evidence="8 9">
    <name type="scientific">Elysia chlorotica</name>
    <name type="common">Eastern emerald elysia</name>
    <name type="synonym">Sea slug</name>
    <dbReference type="NCBI Taxonomy" id="188477"/>
    <lineage>
        <taxon>Eukaryota</taxon>
        <taxon>Metazoa</taxon>
        <taxon>Spiralia</taxon>
        <taxon>Lophotrochozoa</taxon>
        <taxon>Mollusca</taxon>
        <taxon>Gastropoda</taxon>
        <taxon>Heterobranchia</taxon>
        <taxon>Euthyneura</taxon>
        <taxon>Panpulmonata</taxon>
        <taxon>Sacoglossa</taxon>
        <taxon>Placobranchoidea</taxon>
        <taxon>Plakobranchidae</taxon>
        <taxon>Elysia</taxon>
    </lineage>
</organism>
<evidence type="ECO:0000313" key="8">
    <source>
        <dbReference type="EMBL" id="RUS91099.1"/>
    </source>
</evidence>
<evidence type="ECO:0000256" key="1">
    <source>
        <dbReference type="ARBA" id="ARBA00004123"/>
    </source>
</evidence>
<keyword evidence="6" id="KW-0137">Centromere</keyword>
<dbReference type="Proteomes" id="UP000271974">
    <property type="component" value="Unassembled WGS sequence"/>
</dbReference>
<feature type="region of interest" description="Disordered" evidence="7">
    <location>
        <begin position="1"/>
        <end position="29"/>
    </location>
</feature>
<evidence type="ECO:0000256" key="4">
    <source>
        <dbReference type="ARBA" id="ARBA00022454"/>
    </source>
</evidence>
<keyword evidence="5" id="KW-0539">Nucleus</keyword>
<evidence type="ECO:0000256" key="7">
    <source>
        <dbReference type="SAM" id="MobiDB-lite"/>
    </source>
</evidence>
<dbReference type="PANTHER" id="PTHR48208:SF2">
    <property type="entry name" value="CENTROMERE PROTEIN I"/>
    <property type="match status" value="1"/>
</dbReference>
<reference evidence="8 9" key="1">
    <citation type="submission" date="2019-01" db="EMBL/GenBank/DDBJ databases">
        <title>A draft genome assembly of the solar-powered sea slug Elysia chlorotica.</title>
        <authorList>
            <person name="Cai H."/>
            <person name="Li Q."/>
            <person name="Fang X."/>
            <person name="Li J."/>
            <person name="Curtis N.E."/>
            <person name="Altenburger A."/>
            <person name="Shibata T."/>
            <person name="Feng M."/>
            <person name="Maeda T."/>
            <person name="Schwartz J.A."/>
            <person name="Shigenobu S."/>
            <person name="Lundholm N."/>
            <person name="Nishiyama T."/>
            <person name="Yang H."/>
            <person name="Hasebe M."/>
            <person name="Li S."/>
            <person name="Pierce S.K."/>
            <person name="Wang J."/>
        </authorList>
    </citation>
    <scope>NUCLEOTIDE SEQUENCE [LARGE SCALE GENOMIC DNA]</scope>
    <source>
        <strain evidence="8">EC2010</strain>
        <tissue evidence="8">Whole organism of an adult</tissue>
    </source>
</reference>
<evidence type="ECO:0000313" key="9">
    <source>
        <dbReference type="Proteomes" id="UP000271974"/>
    </source>
</evidence>
<protein>
    <recommendedName>
        <fullName evidence="10">Centromere protein I</fullName>
    </recommendedName>
</protein>
<dbReference type="Pfam" id="PF07778">
    <property type="entry name" value="CENP-I"/>
    <property type="match status" value="1"/>
</dbReference>
<dbReference type="GO" id="GO:0000939">
    <property type="term" value="C:inner kinetochore"/>
    <property type="evidence" value="ECO:0007669"/>
    <property type="project" value="TreeGrafter"/>
</dbReference>
<dbReference type="GO" id="GO:0034080">
    <property type="term" value="P:CENP-A containing chromatin assembly"/>
    <property type="evidence" value="ECO:0007669"/>
    <property type="project" value="TreeGrafter"/>
</dbReference>
<proteinExistence type="inferred from homology"/>
<evidence type="ECO:0000256" key="6">
    <source>
        <dbReference type="ARBA" id="ARBA00023328"/>
    </source>
</evidence>
<dbReference type="AlphaFoldDB" id="A0A3S1A5D6"/>